<evidence type="ECO:0000256" key="1">
    <source>
        <dbReference type="ARBA" id="ARBA00001971"/>
    </source>
</evidence>
<evidence type="ECO:0000256" key="12">
    <source>
        <dbReference type="PIRSR" id="PIRSR602401-1"/>
    </source>
</evidence>
<keyword evidence="4 12" id="KW-0349">Heme</keyword>
<evidence type="ECO:0000256" key="9">
    <source>
        <dbReference type="ARBA" id="ARBA00023033"/>
    </source>
</evidence>
<comment type="similarity">
    <text evidence="3">Belongs to the cytochrome P450 family.</text>
</comment>
<evidence type="ECO:0000256" key="8">
    <source>
        <dbReference type="ARBA" id="ARBA00023004"/>
    </source>
</evidence>
<dbReference type="EMBL" id="JAKKPZ010000004">
    <property type="protein sequence ID" value="KAI1722048.1"/>
    <property type="molecule type" value="Genomic_DNA"/>
</dbReference>
<keyword evidence="6" id="KW-0256">Endoplasmic reticulum</keyword>
<dbReference type="Proteomes" id="UP001201812">
    <property type="component" value="Unassembled WGS sequence"/>
</dbReference>
<dbReference type="GO" id="GO:0005506">
    <property type="term" value="F:iron ion binding"/>
    <property type="evidence" value="ECO:0007669"/>
    <property type="project" value="InterPro"/>
</dbReference>
<evidence type="ECO:0000313" key="14">
    <source>
        <dbReference type="Proteomes" id="UP001201812"/>
    </source>
</evidence>
<dbReference type="CDD" id="cd11055">
    <property type="entry name" value="CYP3A-like"/>
    <property type="match status" value="2"/>
</dbReference>
<dbReference type="PANTHER" id="PTHR24302">
    <property type="entry name" value="CYTOCHROME P450 FAMILY 3"/>
    <property type="match status" value="1"/>
</dbReference>
<organism evidence="13 14">
    <name type="scientific">Ditylenchus destructor</name>
    <dbReference type="NCBI Taxonomy" id="166010"/>
    <lineage>
        <taxon>Eukaryota</taxon>
        <taxon>Metazoa</taxon>
        <taxon>Ecdysozoa</taxon>
        <taxon>Nematoda</taxon>
        <taxon>Chromadorea</taxon>
        <taxon>Rhabditida</taxon>
        <taxon>Tylenchina</taxon>
        <taxon>Tylenchomorpha</taxon>
        <taxon>Sphaerularioidea</taxon>
        <taxon>Anguinidae</taxon>
        <taxon>Anguininae</taxon>
        <taxon>Ditylenchus</taxon>
    </lineage>
</organism>
<name>A0AAD4RAP1_9BILA</name>
<comment type="function">
    <text evidence="11">Cytochromes P450 are a group of heme-thiolate monooxygenases. They oxidize a variety of structurally unrelated compounds, including steroids, fatty acids, and xenobiotics.</text>
</comment>
<keyword evidence="10" id="KW-0472">Membrane</keyword>
<evidence type="ECO:0000256" key="11">
    <source>
        <dbReference type="ARBA" id="ARBA00043906"/>
    </source>
</evidence>
<sequence>MINILFAILAILVTSIVVIYAAAVYHIGYWKRRGIDGPRGKPFVGNIDEWWGGSPVFKLREWTKKYGRVYGIQEGRKNVMVVSDLDMLQELFLKKFECFHGRKMPPMAGNIDVEPRVHVFSARGARWKRLRAIANPVFSVNNLKKIIPILDDSTRAMMDFFDKEHNKGKSFNIHPYFHELTMDVISRIALGQQGTQLFRNKNVDIVNRIFSRMGRSWMIYLSWVFPFLGQPVRRFALATSKMRGDPFGAIINVIQTELTIRKREKDQGIQRNSKNVDFIDLFLEAEGEVMNEDQDKAFHKASTKVSKTMTVEEIVAQCFVFLLAGYDTTANSLAISCYYLACNPDSQKRLQQEIDDICPEGEPTYEQLNQLKYAEAVMKEALRLQPIASFACARTCSETTNLGPYTVEAGTIVQADVLTIHYNKEIWGDNVLEFRPERFLEESEERSPVAWFPFGVGPRTCIGMRLAYLEEKLALVYILRKYSLIKTNETEKELNMVGSSVLNPESVTLKLELRDQAAVYHIGYWKRRGIDGPRGKPFVGHIDEWWGGSPVFKLREWTKKYGRVYGIQEGRKNVLVVSDLDMLQELFLKKFEYFHGRKNAPIAGNVDVQPRVHVFEARGARWKRLRAIANPVFSVKNLKKIMPIMDDSVRVMMDFLDKKYSDGKSFNIHPHFHEVTMDVISRIAMGQQGTRQFCNKYIELVNQIFSRIGSSWIMKLSWLFPTLGSAIRHLALATSKIRGDPFDAFIAMLKAEVTTRKMEKDQGIQRNSKNVDFIDLFLEAEGEVMNEDQDKAFHKASTKVSKTMTVEEIVAQCFVFLLAGYDTTANSLAISCYYLACNPDSQKRLQQEIDDICPEGEPTYEQLNQLKYAEAVMKEALRLQPIASFACARTCSETTNLGPYTVEAGTIVQADVLTIHYNKEIWGDNVLEFRPERFLEESEERSPVAWFPFGVGPRTCIGMRLAYLEEKLALVYILRKYSLIKTNETEKELNMVGSSVLNPESVTLKLELRDQSQT</sequence>
<evidence type="ECO:0000256" key="7">
    <source>
        <dbReference type="ARBA" id="ARBA00023002"/>
    </source>
</evidence>
<evidence type="ECO:0000256" key="10">
    <source>
        <dbReference type="ARBA" id="ARBA00023136"/>
    </source>
</evidence>
<protein>
    <submittedName>
        <fullName evidence="13">Cytochrome p450 domain-containing protein</fullName>
    </submittedName>
</protein>
<keyword evidence="5 12" id="KW-0479">Metal-binding</keyword>
<dbReference type="InterPro" id="IPR017972">
    <property type="entry name" value="Cyt_P450_CS"/>
</dbReference>
<evidence type="ECO:0000256" key="3">
    <source>
        <dbReference type="ARBA" id="ARBA00010617"/>
    </source>
</evidence>
<keyword evidence="7" id="KW-0560">Oxidoreductase</keyword>
<dbReference type="InterPro" id="IPR001128">
    <property type="entry name" value="Cyt_P450"/>
</dbReference>
<dbReference type="GO" id="GO:0008395">
    <property type="term" value="F:steroid hydroxylase activity"/>
    <property type="evidence" value="ECO:0007669"/>
    <property type="project" value="TreeGrafter"/>
</dbReference>
<dbReference type="FunFam" id="1.10.630.10:FF:000003">
    <property type="entry name" value="cytochrome P450 3A12-like isoform X2"/>
    <property type="match status" value="2"/>
</dbReference>
<dbReference type="InterPro" id="IPR002401">
    <property type="entry name" value="Cyt_P450_E_grp-I"/>
</dbReference>
<dbReference type="SUPFAM" id="SSF48264">
    <property type="entry name" value="Cytochrome P450"/>
    <property type="match status" value="2"/>
</dbReference>
<dbReference type="PANTHER" id="PTHR24302:SF15">
    <property type="entry name" value="FATTY-ACID PEROXYGENASE"/>
    <property type="match status" value="1"/>
</dbReference>
<evidence type="ECO:0000256" key="4">
    <source>
        <dbReference type="ARBA" id="ARBA00022617"/>
    </source>
</evidence>
<evidence type="ECO:0000256" key="6">
    <source>
        <dbReference type="ARBA" id="ARBA00022824"/>
    </source>
</evidence>
<dbReference type="AlphaFoldDB" id="A0AAD4RAP1"/>
<feature type="binding site" description="axial binding residue" evidence="12">
    <location>
        <position position="956"/>
    </location>
    <ligand>
        <name>heme</name>
        <dbReference type="ChEBI" id="CHEBI:30413"/>
    </ligand>
    <ligandPart>
        <name>Fe</name>
        <dbReference type="ChEBI" id="CHEBI:18248"/>
    </ligandPart>
</feature>
<keyword evidence="14" id="KW-1185">Reference proteome</keyword>
<comment type="caution">
    <text evidence="13">The sequence shown here is derived from an EMBL/GenBank/DDBJ whole genome shotgun (WGS) entry which is preliminary data.</text>
</comment>
<evidence type="ECO:0000313" key="13">
    <source>
        <dbReference type="EMBL" id="KAI1722048.1"/>
    </source>
</evidence>
<comment type="cofactor">
    <cofactor evidence="1 12">
        <name>heme</name>
        <dbReference type="ChEBI" id="CHEBI:30413"/>
    </cofactor>
</comment>
<dbReference type="GO" id="GO:0005789">
    <property type="term" value="C:endoplasmic reticulum membrane"/>
    <property type="evidence" value="ECO:0007669"/>
    <property type="project" value="UniProtKB-SubCell"/>
</dbReference>
<dbReference type="PROSITE" id="PS00086">
    <property type="entry name" value="CYTOCHROME_P450"/>
    <property type="match status" value="2"/>
</dbReference>
<proteinExistence type="inferred from homology"/>
<dbReference type="GO" id="GO:0016705">
    <property type="term" value="F:oxidoreductase activity, acting on paired donors, with incorporation or reduction of molecular oxygen"/>
    <property type="evidence" value="ECO:0007669"/>
    <property type="project" value="InterPro"/>
</dbReference>
<evidence type="ECO:0000256" key="5">
    <source>
        <dbReference type="ARBA" id="ARBA00022723"/>
    </source>
</evidence>
<dbReference type="Pfam" id="PF00067">
    <property type="entry name" value="p450"/>
    <property type="match status" value="2"/>
</dbReference>
<gene>
    <name evidence="13" type="ORF">DdX_04343</name>
</gene>
<comment type="subcellular location">
    <subcellularLocation>
        <location evidence="2">Endoplasmic reticulum membrane</location>
    </subcellularLocation>
</comment>
<keyword evidence="9" id="KW-0503">Monooxygenase</keyword>
<evidence type="ECO:0000256" key="2">
    <source>
        <dbReference type="ARBA" id="ARBA00004586"/>
    </source>
</evidence>
<dbReference type="Gene3D" id="1.10.630.10">
    <property type="entry name" value="Cytochrome P450"/>
    <property type="match status" value="2"/>
</dbReference>
<dbReference type="GO" id="GO:0020037">
    <property type="term" value="F:heme binding"/>
    <property type="evidence" value="ECO:0007669"/>
    <property type="project" value="InterPro"/>
</dbReference>
<keyword evidence="8 12" id="KW-0408">Iron</keyword>
<dbReference type="PRINTS" id="PR00463">
    <property type="entry name" value="EP450I"/>
</dbReference>
<dbReference type="InterPro" id="IPR050705">
    <property type="entry name" value="Cytochrome_P450_3A"/>
</dbReference>
<accession>A0AAD4RAP1</accession>
<dbReference type="PRINTS" id="PR00385">
    <property type="entry name" value="P450"/>
</dbReference>
<reference evidence="13" key="1">
    <citation type="submission" date="2022-01" db="EMBL/GenBank/DDBJ databases">
        <title>Genome Sequence Resource for Two Populations of Ditylenchus destructor, the Migratory Endoparasitic Phytonematode.</title>
        <authorList>
            <person name="Zhang H."/>
            <person name="Lin R."/>
            <person name="Xie B."/>
        </authorList>
    </citation>
    <scope>NUCLEOTIDE SEQUENCE</scope>
    <source>
        <strain evidence="13">BazhouSP</strain>
    </source>
</reference>
<dbReference type="InterPro" id="IPR036396">
    <property type="entry name" value="Cyt_P450_sf"/>
</dbReference>